<evidence type="ECO:0000259" key="2">
    <source>
        <dbReference type="Pfam" id="PF13843"/>
    </source>
</evidence>
<dbReference type="STRING" id="400682.A0A1X7VGU7"/>
<reference evidence="3" key="1">
    <citation type="submission" date="2017-05" db="UniProtKB">
        <authorList>
            <consortium name="EnsemblMetazoa"/>
        </authorList>
    </citation>
    <scope>IDENTIFICATION</scope>
</reference>
<feature type="domain" description="PiggyBac transposable element-derived protein" evidence="2">
    <location>
        <begin position="7"/>
        <end position="133"/>
    </location>
</feature>
<protein>
    <recommendedName>
        <fullName evidence="2">PiggyBac transposable element-derived protein domain-containing protein</fullName>
    </recommendedName>
</protein>
<sequence length="324" mass="38159">MGDSKYEKWEKFGASDLYAYFGIMILMGLVDLPYLYNYWSKDKIFCYPAIAEKMARDRFIDIHKYLHFTNNEAHGSDLDHLWKVREVLSMIKRFCLYNQNRECPIDKVMVPYKGNSSLKQYMPKKPVRRGLKVSTVSLHEVQRKMKTGEHCNFSSPHAIITYNKYMGGVNRNHQVREYDHVRIKSRLYYKYLFWMVLDIAVTNSLTIAKTHPDLQDVKSTKAFRTALSQQLLDGYCSKKGKGRRPSESTKNFRMAHYPLFGDGNQYIFHYCSLQKNRKDTKWFCEECNNYLHHKGQATGCFLQYDIHHVGHNTAFSTGVTFTYM</sequence>
<proteinExistence type="predicted"/>
<dbReference type="FunCoup" id="A0A1X7VGU7">
    <property type="interactions" value="28"/>
</dbReference>
<feature type="transmembrane region" description="Helical" evidence="1">
    <location>
        <begin position="17"/>
        <end position="36"/>
    </location>
</feature>
<dbReference type="PANTHER" id="PTHR46599:SF3">
    <property type="entry name" value="PIGGYBAC TRANSPOSABLE ELEMENT-DERIVED PROTEIN 4"/>
    <property type="match status" value="1"/>
</dbReference>
<organism evidence="3">
    <name type="scientific">Amphimedon queenslandica</name>
    <name type="common">Sponge</name>
    <dbReference type="NCBI Taxonomy" id="400682"/>
    <lineage>
        <taxon>Eukaryota</taxon>
        <taxon>Metazoa</taxon>
        <taxon>Porifera</taxon>
        <taxon>Demospongiae</taxon>
        <taxon>Heteroscleromorpha</taxon>
        <taxon>Haplosclerida</taxon>
        <taxon>Niphatidae</taxon>
        <taxon>Amphimedon</taxon>
    </lineage>
</organism>
<name>A0A1X7VGU7_AMPQE</name>
<dbReference type="InParanoid" id="A0A1X7VGU7"/>
<feature type="domain" description="PiggyBac transposable element-derived protein" evidence="2">
    <location>
        <begin position="136"/>
        <end position="204"/>
    </location>
</feature>
<dbReference type="OrthoDB" id="118105at2759"/>
<dbReference type="Pfam" id="PF13843">
    <property type="entry name" value="DDE_Tnp_1_7"/>
    <property type="match status" value="2"/>
</dbReference>
<evidence type="ECO:0000256" key="1">
    <source>
        <dbReference type="SAM" id="Phobius"/>
    </source>
</evidence>
<keyword evidence="1" id="KW-1133">Transmembrane helix</keyword>
<dbReference type="AlphaFoldDB" id="A0A1X7VGU7"/>
<dbReference type="EnsemblMetazoa" id="Aqu2.1.39530_001">
    <property type="protein sequence ID" value="Aqu2.1.39530_001"/>
    <property type="gene ID" value="Aqu2.1.39530"/>
</dbReference>
<keyword evidence="1" id="KW-0472">Membrane</keyword>
<keyword evidence="1" id="KW-0812">Transmembrane</keyword>
<dbReference type="InterPro" id="IPR029526">
    <property type="entry name" value="PGBD"/>
</dbReference>
<accession>A0A1X7VGU7</accession>
<evidence type="ECO:0000313" key="3">
    <source>
        <dbReference type="EnsemblMetazoa" id="Aqu2.1.39530_001"/>
    </source>
</evidence>
<dbReference type="PANTHER" id="PTHR46599">
    <property type="entry name" value="PIGGYBAC TRANSPOSABLE ELEMENT-DERIVED PROTEIN 4"/>
    <property type="match status" value="1"/>
</dbReference>